<evidence type="ECO:0000313" key="1">
    <source>
        <dbReference type="EnsemblPlants" id="AVESA.00010b.r2.2AG0237490.1.CDS"/>
    </source>
</evidence>
<name>A0ACD5UDS0_AVESA</name>
<dbReference type="EnsemblPlants" id="AVESA.00010b.r2.2AG0237490.1">
    <property type="protein sequence ID" value="AVESA.00010b.r2.2AG0237490.1.CDS"/>
    <property type="gene ID" value="AVESA.00010b.r2.2AG0237490"/>
</dbReference>
<reference evidence="1" key="2">
    <citation type="submission" date="2025-09" db="UniProtKB">
        <authorList>
            <consortium name="EnsemblPlants"/>
        </authorList>
    </citation>
    <scope>IDENTIFICATION</scope>
</reference>
<dbReference type="Proteomes" id="UP001732700">
    <property type="component" value="Chromosome 2A"/>
</dbReference>
<protein>
    <submittedName>
        <fullName evidence="1">Uncharacterized protein</fullName>
    </submittedName>
</protein>
<organism evidence="1 2">
    <name type="scientific">Avena sativa</name>
    <name type="common">Oat</name>
    <dbReference type="NCBI Taxonomy" id="4498"/>
    <lineage>
        <taxon>Eukaryota</taxon>
        <taxon>Viridiplantae</taxon>
        <taxon>Streptophyta</taxon>
        <taxon>Embryophyta</taxon>
        <taxon>Tracheophyta</taxon>
        <taxon>Spermatophyta</taxon>
        <taxon>Magnoliopsida</taxon>
        <taxon>Liliopsida</taxon>
        <taxon>Poales</taxon>
        <taxon>Poaceae</taxon>
        <taxon>BOP clade</taxon>
        <taxon>Pooideae</taxon>
        <taxon>Poodae</taxon>
        <taxon>Poeae</taxon>
        <taxon>Poeae Chloroplast Group 1 (Aveneae type)</taxon>
        <taxon>Aveninae</taxon>
        <taxon>Avena</taxon>
    </lineage>
</organism>
<evidence type="ECO:0000313" key="2">
    <source>
        <dbReference type="Proteomes" id="UP001732700"/>
    </source>
</evidence>
<reference evidence="1" key="1">
    <citation type="submission" date="2021-05" db="EMBL/GenBank/DDBJ databases">
        <authorList>
            <person name="Scholz U."/>
            <person name="Mascher M."/>
            <person name="Fiebig A."/>
        </authorList>
    </citation>
    <scope>NUCLEOTIDE SEQUENCE [LARGE SCALE GENOMIC DNA]</scope>
</reference>
<sequence length="705" mass="79187">MKQAVRDILKDVAPGESDTMTSELWKLVTLLKVSLEDKRYLIVVDDVWDKDFWQTISSAFLSSNCHGSRIIITTRNYDVAHAFCPSPNDVIHRMKYLTDIESEALFCQRVFPEGSGCPPELRSLAVEILKKCAGVPLAIVTLSSLLASEQIQPAHKWHALLGSIGRGLVDRSSSEEMRKILLLSYDDLPVELRTFLLYMSLFPPELFSQTDFVWKMVAEGFIQPEKQRTCSEVAASYFNEIVNRNLVNARCRNIFGEVVACELHGILLEILRSLSKELNFTHVLDSTDDIMPPGRLVRRLSISYNQDQFGAQEHINSIEMSQVRSLMISPPSACVLDLSGLLSRCKILRVLDLSGCSLSNIDLKVVCNLIYLRYLNLSDTDVSQLPEDIGRLQLLQYLSVSYCRALEVFPSSIRHLRRLMYLSAINTCLLDGLGNLLDLEVLCSRGLSVSSAEDLRNLSNLRYLQIHFENQSLEFESSILVSVSKLLNIQDVNFHGQFHSLDLLAEKWAAHKNLRSFDTFHSGPFSQLPAFLKKDPLQFSMLLQLSLLVKELVQEDISVLGRLPALVSLKVESTTQVEPVLSVDADGFECLIHLDLCCKSKAQIFFCEGALRKVKKLHISIGMRAVNKNGNGDCPLSLQGSLGSLQHGFVTIYRAGPIEQTREVIDAVKRVFQDHPNAPRLTYSISGSNYTAYTCDCVRMDKRSG</sequence>
<keyword evidence="2" id="KW-1185">Reference proteome</keyword>
<accession>A0ACD5UDS0</accession>
<proteinExistence type="predicted"/>